<accession>A0A9D4ELC7</accession>
<dbReference type="Proteomes" id="UP000828390">
    <property type="component" value="Unassembled WGS sequence"/>
</dbReference>
<sequence>MNIRPSEMYYSQDSINIYFDKRSPHNRKRIGETLNDICEGRCRVSSIPTITVVYRYGKWVTADNRRLWVFRELERLGKCDSIYVHIGSFIPPRKLTSYNCGVSIRVRGDPGGYWNRQVRSSRQTPLAASASYSPRASDRDREYNHYNDDEELLELRTLMRRMNFRSNISYLRKLFPTCDHKMIA</sequence>
<dbReference type="PANTHER" id="PTHR35378:SF1">
    <property type="entry name" value="C2H2-TYPE DOMAIN-CONTAINING PROTEIN"/>
    <property type="match status" value="1"/>
</dbReference>
<dbReference type="AlphaFoldDB" id="A0A9D4ELC7"/>
<gene>
    <name evidence="2" type="ORF">DPMN_159329</name>
</gene>
<keyword evidence="3" id="KW-1185">Reference proteome</keyword>
<reference evidence="2" key="2">
    <citation type="submission" date="2020-11" db="EMBL/GenBank/DDBJ databases">
        <authorList>
            <person name="McCartney M.A."/>
            <person name="Auch B."/>
            <person name="Kono T."/>
            <person name="Mallez S."/>
            <person name="Becker A."/>
            <person name="Gohl D.M."/>
            <person name="Silverstein K.A.T."/>
            <person name="Koren S."/>
            <person name="Bechman K.B."/>
            <person name="Herman A."/>
            <person name="Abrahante J.E."/>
            <person name="Garbe J."/>
        </authorList>
    </citation>
    <scope>NUCLEOTIDE SEQUENCE</scope>
    <source>
        <strain evidence="2">Duluth1</strain>
        <tissue evidence="2">Whole animal</tissue>
    </source>
</reference>
<protein>
    <submittedName>
        <fullName evidence="2">Uncharacterized protein</fullName>
    </submittedName>
</protein>
<organism evidence="2 3">
    <name type="scientific">Dreissena polymorpha</name>
    <name type="common">Zebra mussel</name>
    <name type="synonym">Mytilus polymorpha</name>
    <dbReference type="NCBI Taxonomy" id="45954"/>
    <lineage>
        <taxon>Eukaryota</taxon>
        <taxon>Metazoa</taxon>
        <taxon>Spiralia</taxon>
        <taxon>Lophotrochozoa</taxon>
        <taxon>Mollusca</taxon>
        <taxon>Bivalvia</taxon>
        <taxon>Autobranchia</taxon>
        <taxon>Heteroconchia</taxon>
        <taxon>Euheterodonta</taxon>
        <taxon>Imparidentia</taxon>
        <taxon>Neoheterodontei</taxon>
        <taxon>Myida</taxon>
        <taxon>Dreissenoidea</taxon>
        <taxon>Dreissenidae</taxon>
        <taxon>Dreissena</taxon>
    </lineage>
</organism>
<evidence type="ECO:0000313" key="3">
    <source>
        <dbReference type="Proteomes" id="UP000828390"/>
    </source>
</evidence>
<feature type="compositionally biased region" description="Polar residues" evidence="1">
    <location>
        <begin position="122"/>
        <end position="134"/>
    </location>
</feature>
<evidence type="ECO:0000313" key="2">
    <source>
        <dbReference type="EMBL" id="KAH3781499.1"/>
    </source>
</evidence>
<reference evidence="2" key="1">
    <citation type="journal article" date="2019" name="bioRxiv">
        <title>The Genome of the Zebra Mussel, Dreissena polymorpha: A Resource for Invasive Species Research.</title>
        <authorList>
            <person name="McCartney M.A."/>
            <person name="Auch B."/>
            <person name="Kono T."/>
            <person name="Mallez S."/>
            <person name="Zhang Y."/>
            <person name="Obille A."/>
            <person name="Becker A."/>
            <person name="Abrahante J.E."/>
            <person name="Garbe J."/>
            <person name="Badalamenti J.P."/>
            <person name="Herman A."/>
            <person name="Mangelson H."/>
            <person name="Liachko I."/>
            <person name="Sullivan S."/>
            <person name="Sone E.D."/>
            <person name="Koren S."/>
            <person name="Silverstein K.A.T."/>
            <person name="Beckman K.B."/>
            <person name="Gohl D.M."/>
        </authorList>
    </citation>
    <scope>NUCLEOTIDE SEQUENCE</scope>
    <source>
        <strain evidence="2">Duluth1</strain>
        <tissue evidence="2">Whole animal</tissue>
    </source>
</reference>
<feature type="region of interest" description="Disordered" evidence="1">
    <location>
        <begin position="122"/>
        <end position="141"/>
    </location>
</feature>
<dbReference type="EMBL" id="JAIWYP010000008">
    <property type="protein sequence ID" value="KAH3781499.1"/>
    <property type="molecule type" value="Genomic_DNA"/>
</dbReference>
<evidence type="ECO:0000256" key="1">
    <source>
        <dbReference type="SAM" id="MobiDB-lite"/>
    </source>
</evidence>
<proteinExistence type="predicted"/>
<name>A0A9D4ELC7_DREPO</name>
<dbReference type="PANTHER" id="PTHR35378">
    <property type="entry name" value="UNNAMED PRODUCT"/>
    <property type="match status" value="1"/>
</dbReference>
<comment type="caution">
    <text evidence="2">The sequence shown here is derived from an EMBL/GenBank/DDBJ whole genome shotgun (WGS) entry which is preliminary data.</text>
</comment>